<evidence type="ECO:0000313" key="2">
    <source>
        <dbReference type="EMBL" id="JAS46052.1"/>
    </source>
</evidence>
<protein>
    <submittedName>
        <fullName evidence="2">Uncharacterized protein</fullName>
    </submittedName>
</protein>
<dbReference type="EMBL" id="GECZ01023717">
    <property type="protein sequence ID" value="JAS46052.1"/>
    <property type="molecule type" value="Transcribed_RNA"/>
</dbReference>
<accession>A0A1B6F733</accession>
<feature type="non-terminal residue" evidence="2">
    <location>
        <position position="154"/>
    </location>
</feature>
<feature type="region of interest" description="Disordered" evidence="1">
    <location>
        <begin position="103"/>
        <end position="154"/>
    </location>
</feature>
<reference evidence="2" key="1">
    <citation type="submission" date="2015-11" db="EMBL/GenBank/DDBJ databases">
        <title>De novo transcriptome assembly of four potential Pierce s Disease insect vectors from Arizona vineyards.</title>
        <authorList>
            <person name="Tassone E.E."/>
        </authorList>
    </citation>
    <scope>NUCLEOTIDE SEQUENCE</scope>
</reference>
<name>A0A1B6F733_9HEMI</name>
<evidence type="ECO:0000256" key="1">
    <source>
        <dbReference type="SAM" id="MobiDB-lite"/>
    </source>
</evidence>
<feature type="compositionally biased region" description="Low complexity" evidence="1">
    <location>
        <begin position="120"/>
        <end position="130"/>
    </location>
</feature>
<feature type="region of interest" description="Disordered" evidence="1">
    <location>
        <begin position="30"/>
        <end position="61"/>
    </location>
</feature>
<sequence>GGGAKPSSMPSKKGAKVQVVAKSVPQYKCALSDTNSDSNNSASNENENKASSSMNPTNDLKARTTAVQEILKDAPLCNNTRTELESKPRWNLASYMDKNVLAASQSAVQNEPKKDVPTVSSIGNGDNGDNSGKKKTTEVKKTVDVKKTAEVKKP</sequence>
<feature type="compositionally biased region" description="Basic and acidic residues" evidence="1">
    <location>
        <begin position="131"/>
        <end position="154"/>
    </location>
</feature>
<feature type="compositionally biased region" description="Low complexity" evidence="1">
    <location>
        <begin position="32"/>
        <end position="55"/>
    </location>
</feature>
<proteinExistence type="predicted"/>
<feature type="non-terminal residue" evidence="2">
    <location>
        <position position="1"/>
    </location>
</feature>
<gene>
    <name evidence="2" type="ORF">g.334</name>
</gene>
<organism evidence="2">
    <name type="scientific">Cuerna arida</name>
    <dbReference type="NCBI Taxonomy" id="1464854"/>
    <lineage>
        <taxon>Eukaryota</taxon>
        <taxon>Metazoa</taxon>
        <taxon>Ecdysozoa</taxon>
        <taxon>Arthropoda</taxon>
        <taxon>Hexapoda</taxon>
        <taxon>Insecta</taxon>
        <taxon>Pterygota</taxon>
        <taxon>Neoptera</taxon>
        <taxon>Paraneoptera</taxon>
        <taxon>Hemiptera</taxon>
        <taxon>Auchenorrhyncha</taxon>
        <taxon>Membracoidea</taxon>
        <taxon>Cicadellidae</taxon>
        <taxon>Cicadellinae</taxon>
        <taxon>Proconiini</taxon>
        <taxon>Cuerna</taxon>
    </lineage>
</organism>
<dbReference type="AlphaFoldDB" id="A0A1B6F733"/>